<comment type="caution">
    <text evidence="1">The sequence shown here is derived from an EMBL/GenBank/DDBJ whole genome shotgun (WGS) entry which is preliminary data.</text>
</comment>
<organism evidence="1 2">
    <name type="scientific">Bacillus cereus</name>
    <dbReference type="NCBI Taxonomy" id="1396"/>
    <lineage>
        <taxon>Bacteria</taxon>
        <taxon>Bacillati</taxon>
        <taxon>Bacillota</taxon>
        <taxon>Bacilli</taxon>
        <taxon>Bacillales</taxon>
        <taxon>Bacillaceae</taxon>
        <taxon>Bacillus</taxon>
        <taxon>Bacillus cereus group</taxon>
    </lineage>
</organism>
<protein>
    <recommendedName>
        <fullName evidence="3">KTSC domain-containing protein</fullName>
    </recommendedName>
</protein>
<accession>A0AAW4R1Q7</accession>
<dbReference type="Proteomes" id="UP001197806">
    <property type="component" value="Unassembled WGS sequence"/>
</dbReference>
<sequence length="92" mass="10701">MSHRKYSTNPERIGKAEEVIYDTHKVSLHYFSTPNSVGSNYLVEVVIKNNGESKIYNKRFPFTESGYMEAFTEFLNQNHEPNVEGFTEYKKG</sequence>
<name>A0AAW4R1Q7_BACCE</name>
<evidence type="ECO:0000313" key="1">
    <source>
        <dbReference type="EMBL" id="MBY0039590.1"/>
    </source>
</evidence>
<gene>
    <name evidence="1" type="ORF">H7U08_24100</name>
</gene>
<dbReference type="AlphaFoldDB" id="A0AAW4R1Q7"/>
<evidence type="ECO:0000313" key="2">
    <source>
        <dbReference type="Proteomes" id="UP001197806"/>
    </source>
</evidence>
<reference evidence="1" key="1">
    <citation type="submission" date="2020-08" db="EMBL/GenBank/DDBJ databases">
        <title>Fungal Genomes of the International Space Station.</title>
        <authorList>
            <person name="Seuylemezian A."/>
            <person name="Singh N.K."/>
            <person name="Wood J."/>
            <person name="Venkateswaran K."/>
        </authorList>
    </citation>
    <scope>NUCLEOTIDE SEQUENCE</scope>
    <source>
        <strain evidence="1">I2-B2</strain>
    </source>
</reference>
<dbReference type="EMBL" id="JACLPZ010000039">
    <property type="protein sequence ID" value="MBY0039590.1"/>
    <property type="molecule type" value="Genomic_DNA"/>
</dbReference>
<evidence type="ECO:0008006" key="3">
    <source>
        <dbReference type="Google" id="ProtNLM"/>
    </source>
</evidence>
<proteinExistence type="predicted"/>
<dbReference type="RefSeq" id="WP_221826436.1">
    <property type="nucleotide sequence ID" value="NZ_JACLPZ010000039.1"/>
</dbReference>